<dbReference type="InterPro" id="IPR005107">
    <property type="entry name" value="CO_DH_flav_C"/>
</dbReference>
<proteinExistence type="predicted"/>
<dbReference type="InterPro" id="IPR036318">
    <property type="entry name" value="FAD-bd_PCMH-like_sf"/>
</dbReference>
<dbReference type="SUPFAM" id="SSF55447">
    <property type="entry name" value="CO dehydrogenase flavoprotein C-terminal domain-like"/>
    <property type="match status" value="1"/>
</dbReference>
<dbReference type="Gene3D" id="3.30.43.10">
    <property type="entry name" value="Uridine Diphospho-n-acetylenolpyruvylglucosamine Reductase, domain 2"/>
    <property type="match status" value="1"/>
</dbReference>
<dbReference type="InterPro" id="IPR016169">
    <property type="entry name" value="FAD-bd_PCMH_sub2"/>
</dbReference>
<dbReference type="InterPro" id="IPR016166">
    <property type="entry name" value="FAD-bd_PCMH"/>
</dbReference>
<feature type="domain" description="FAD-binding PCMH-type" evidence="3">
    <location>
        <begin position="1"/>
        <end position="172"/>
    </location>
</feature>
<evidence type="ECO:0000313" key="4">
    <source>
        <dbReference type="EMBL" id="ACT33665.1"/>
    </source>
</evidence>
<dbReference type="AlphaFoldDB" id="A0A9N7B3W9"/>
<keyword evidence="1" id="KW-0285">Flavoprotein</keyword>
<name>A0A9N7B3W9_CLOBO</name>
<dbReference type="Proteomes" id="UP000006160">
    <property type="component" value="Plasmid pCLG1"/>
</dbReference>
<geneLocation type="plasmid" evidence="4 5">
    <name>pCLG1</name>
</geneLocation>
<dbReference type="InterPro" id="IPR016167">
    <property type="entry name" value="FAD-bd_PCMH_sub1"/>
</dbReference>
<dbReference type="PANTHER" id="PTHR42659">
    <property type="entry name" value="XANTHINE DEHYDROGENASE SUBUNIT C-RELATED"/>
    <property type="match status" value="1"/>
</dbReference>
<keyword evidence="2" id="KW-0560">Oxidoreductase</keyword>
<dbReference type="InterPro" id="IPR002346">
    <property type="entry name" value="Mopterin_DH_FAD-bd"/>
</dbReference>
<dbReference type="SMART" id="SM01092">
    <property type="entry name" value="CO_deh_flav_C"/>
    <property type="match status" value="1"/>
</dbReference>
<dbReference type="EMBL" id="CP001659">
    <property type="protein sequence ID" value="ACT33665.1"/>
    <property type="molecule type" value="Genomic_DNA"/>
</dbReference>
<dbReference type="Pfam" id="PF03450">
    <property type="entry name" value="CO_deh_flav_C"/>
    <property type="match status" value="1"/>
</dbReference>
<dbReference type="InterPro" id="IPR036683">
    <property type="entry name" value="CO_DH_flav_C_dom_sf"/>
</dbReference>
<evidence type="ECO:0000259" key="3">
    <source>
        <dbReference type="PROSITE" id="PS51387"/>
    </source>
</evidence>
<dbReference type="PANTHER" id="PTHR42659:SF9">
    <property type="entry name" value="XANTHINE DEHYDROGENASE FAD-BINDING SUBUNIT XDHB-RELATED"/>
    <property type="match status" value="1"/>
</dbReference>
<evidence type="ECO:0000256" key="1">
    <source>
        <dbReference type="ARBA" id="ARBA00022630"/>
    </source>
</evidence>
<protein>
    <submittedName>
        <fullName evidence="4">Molybdopterin dehydrogenase, FAD-binding protein</fullName>
    </submittedName>
</protein>
<dbReference type="Pfam" id="PF00941">
    <property type="entry name" value="FAD_binding_5"/>
    <property type="match status" value="1"/>
</dbReference>
<dbReference type="Gene3D" id="3.30.465.10">
    <property type="match status" value="1"/>
</dbReference>
<evidence type="ECO:0000256" key="2">
    <source>
        <dbReference type="ARBA" id="ARBA00023002"/>
    </source>
</evidence>
<sequence>MVEAYRPETLKEALDLIKEKDIILISGGTDLMVKRKRCSGVEPLFDKAVVFIKDLKELKNITFKDGVLTIGSACTCSEIANSPLVPDYLKKVVLSMASPGIRNMATIGGNICNSSPVGDTLPALYALEASLVLESFRGIREIPINKFIVGPGRNIKEKDEILREIKLNIKDFNKILHRKVGTRNSIALAKLSFMGLSKVVDGKIKDIRLAFGAVGPTIINSKELEREIIKKGVINKEDIEEIKEKYSKIIKPIDDQRSKANYRKGVCLNLLGYYLENLM</sequence>
<dbReference type="GO" id="GO:0016491">
    <property type="term" value="F:oxidoreductase activity"/>
    <property type="evidence" value="ECO:0007669"/>
    <property type="project" value="UniProtKB-KW"/>
</dbReference>
<reference evidence="4 5" key="1">
    <citation type="submission" date="2009-06" db="EMBL/GenBank/DDBJ databases">
        <authorList>
            <person name="Shrivastava S."/>
            <person name="Brinkac L.B."/>
            <person name="Brown J.L."/>
            <person name="Bruce D.B."/>
            <person name="Detter C."/>
            <person name="Green L.D."/>
            <person name="Munk C.A."/>
            <person name="Rogers Y.C."/>
            <person name="Tapia R."/>
            <person name="Saunders E.S."/>
            <person name="Sims D.R."/>
            <person name="Smith L.A."/>
            <person name="Smith T.J."/>
            <person name="Sutton G."/>
            <person name="Brettin T."/>
        </authorList>
    </citation>
    <scope>NUCLEOTIDE SEQUENCE [LARGE SCALE GENOMIC DNA]</scope>
    <source>
        <strain evidence="5">D str. 1873</strain>
        <plasmid evidence="4 5">pCLG1</plasmid>
    </source>
</reference>
<keyword evidence="4" id="KW-0614">Plasmid</keyword>
<dbReference type="RefSeq" id="WP_012669508.1">
    <property type="nucleotide sequence ID" value="NC_012946.1"/>
</dbReference>
<dbReference type="SUPFAM" id="SSF56176">
    <property type="entry name" value="FAD-binding/transporter-associated domain-like"/>
    <property type="match status" value="1"/>
</dbReference>
<dbReference type="Gene3D" id="3.30.390.50">
    <property type="entry name" value="CO dehydrogenase flavoprotein, C-terminal domain"/>
    <property type="match status" value="1"/>
</dbReference>
<evidence type="ECO:0000313" key="5">
    <source>
        <dbReference type="Proteomes" id="UP000006160"/>
    </source>
</evidence>
<dbReference type="GO" id="GO:0071949">
    <property type="term" value="F:FAD binding"/>
    <property type="evidence" value="ECO:0007669"/>
    <property type="project" value="InterPro"/>
</dbReference>
<dbReference type="InterPro" id="IPR051312">
    <property type="entry name" value="Diverse_Substr_Oxidored"/>
</dbReference>
<accession>A0A9N7B3W9</accession>
<organism evidence="4 5">
    <name type="scientific">Clostridium botulinum D str. 1873</name>
    <dbReference type="NCBI Taxonomy" id="592027"/>
    <lineage>
        <taxon>Bacteria</taxon>
        <taxon>Bacillati</taxon>
        <taxon>Bacillota</taxon>
        <taxon>Clostridia</taxon>
        <taxon>Eubacteriales</taxon>
        <taxon>Clostridiaceae</taxon>
        <taxon>Clostridium</taxon>
    </lineage>
</organism>
<gene>
    <name evidence="4" type="ORF">CLG_0025</name>
</gene>
<dbReference type="PROSITE" id="PS51387">
    <property type="entry name" value="FAD_PCMH"/>
    <property type="match status" value="1"/>
</dbReference>